<dbReference type="EMBL" id="WHOR01000256">
    <property type="protein sequence ID" value="NUB22222.1"/>
    <property type="molecule type" value="Genomic_DNA"/>
</dbReference>
<keyword evidence="1" id="KW-1133">Transmembrane helix</keyword>
<comment type="caution">
    <text evidence="2">The sequence shown here is derived from an EMBL/GenBank/DDBJ whole genome shotgun (WGS) entry which is preliminary data.</text>
</comment>
<feature type="transmembrane region" description="Helical" evidence="1">
    <location>
        <begin position="309"/>
        <end position="329"/>
    </location>
</feature>
<evidence type="ECO:0008006" key="4">
    <source>
        <dbReference type="Google" id="ProtNLM"/>
    </source>
</evidence>
<reference evidence="2 3" key="1">
    <citation type="submission" date="2019-10" db="EMBL/GenBank/DDBJ databases">
        <title>Genome sequence of Azospirillum formosense CC-Nfb-7.</title>
        <authorList>
            <person name="Ambrosini A."/>
            <person name="Sant'Anna F.H."/>
            <person name="Cassan F.D."/>
            <person name="Souza E.M."/>
            <person name="Passaglia L.M.P."/>
        </authorList>
    </citation>
    <scope>NUCLEOTIDE SEQUENCE [LARGE SCALE GENOMIC DNA]</scope>
    <source>
        <strain evidence="2 3">CC-NFb-7</strain>
    </source>
</reference>
<sequence length="524" mass="57430">MFAGFIGVTLWANLDLAVGRYALFMDELITFDGVMRILSAPTFDDLTDAVMGPEQRYGRTLFYLSALVAWPVQALGGESAVIAATRMLLPIAMGTGFLILSFGLIANGLLRLVCLVSLMVIPTTSYYATMPKPEPLQILFLALFLLMMVGRRKVVGWPWLLFGLAFGAKISVIVLLPVFMAFAFAALETRHPLWKLFLVVFNTLPWFLVGFLLSVPVVLTGEEGIASYLEWTFLNTGHGADSATVTFWSWGQLILNGWLSGSWITGVAVAAALVLPVALALFHAFAALPASSWRRPGRLLGTLAADRRIDGPFVFLCGLLLVLAIMFGVKRLWDFYLQVGMTLCIAGAFVSADRLWRGPERVRLVWVTALVMTANLVHSLPVALAAYHRLAHRTAEPAFVVQQAEYMAIEKQLRADAADANRPLRVGYDPNLFLPADDATRQIVRFWGSFKDWAVGYDVIIGYCEHIGGLPVLPNQDAITGCVPSLNAEAAPHVTVADGAACTAAPCYTPVRLDTPYILYLRRN</sequence>
<keyword evidence="1" id="KW-0472">Membrane</keyword>
<organism evidence="2 3">
    <name type="scientific">Azospirillum formosense</name>
    <dbReference type="NCBI Taxonomy" id="861533"/>
    <lineage>
        <taxon>Bacteria</taxon>
        <taxon>Pseudomonadati</taxon>
        <taxon>Pseudomonadota</taxon>
        <taxon>Alphaproteobacteria</taxon>
        <taxon>Rhodospirillales</taxon>
        <taxon>Azospirillaceae</taxon>
        <taxon>Azospirillum</taxon>
    </lineage>
</organism>
<dbReference type="Proteomes" id="UP000639419">
    <property type="component" value="Unassembled WGS sequence"/>
</dbReference>
<keyword evidence="1" id="KW-0812">Transmembrane</keyword>
<gene>
    <name evidence="2" type="ORF">GBZ26_23925</name>
</gene>
<protein>
    <recommendedName>
        <fullName evidence="4">Glycosyltransferase RgtA/B/C/D-like domain-containing protein</fullName>
    </recommendedName>
</protein>
<dbReference type="RefSeq" id="WP_174440992.1">
    <property type="nucleotide sequence ID" value="NZ_BAABCC010000011.1"/>
</dbReference>
<feature type="transmembrane region" description="Helical" evidence="1">
    <location>
        <begin position="97"/>
        <end position="121"/>
    </location>
</feature>
<name>A0ABX2L3V6_9PROT</name>
<feature type="transmembrane region" description="Helical" evidence="1">
    <location>
        <begin position="196"/>
        <end position="219"/>
    </location>
</feature>
<evidence type="ECO:0000313" key="2">
    <source>
        <dbReference type="EMBL" id="NUB22222.1"/>
    </source>
</evidence>
<feature type="transmembrane region" description="Helical" evidence="1">
    <location>
        <begin position="263"/>
        <end position="288"/>
    </location>
</feature>
<accession>A0ABX2L3V6</accession>
<feature type="transmembrane region" description="Helical" evidence="1">
    <location>
        <begin position="133"/>
        <end position="150"/>
    </location>
</feature>
<evidence type="ECO:0000256" key="1">
    <source>
        <dbReference type="SAM" id="Phobius"/>
    </source>
</evidence>
<feature type="transmembrane region" description="Helical" evidence="1">
    <location>
        <begin position="61"/>
        <end position="85"/>
    </location>
</feature>
<keyword evidence="3" id="KW-1185">Reference proteome</keyword>
<evidence type="ECO:0000313" key="3">
    <source>
        <dbReference type="Proteomes" id="UP000639419"/>
    </source>
</evidence>
<feature type="transmembrane region" description="Helical" evidence="1">
    <location>
        <begin position="335"/>
        <end position="352"/>
    </location>
</feature>
<feature type="transmembrane region" description="Helical" evidence="1">
    <location>
        <begin position="364"/>
        <end position="387"/>
    </location>
</feature>
<proteinExistence type="predicted"/>
<feature type="transmembrane region" description="Helical" evidence="1">
    <location>
        <begin position="156"/>
        <end position="184"/>
    </location>
</feature>